<dbReference type="Proteomes" id="UP001196413">
    <property type="component" value="Unassembled WGS sequence"/>
</dbReference>
<name>A0AAD5QG22_PARTN</name>
<accession>A0AAD5QG22</accession>
<sequence length="65" mass="7413">MPVPVFLVLQLPAQGFVKRLVMQTPEAVVVPSGLANNEWLLKNGDVRCIGWHFTMRAHSMHFIRK</sequence>
<comment type="caution">
    <text evidence="1">The sequence shown here is derived from an EMBL/GenBank/DDBJ whole genome shotgun (WGS) entry which is preliminary data.</text>
</comment>
<evidence type="ECO:0000313" key="2">
    <source>
        <dbReference type="Proteomes" id="UP001196413"/>
    </source>
</evidence>
<dbReference type="EMBL" id="JAHQIW010000449">
    <property type="protein sequence ID" value="KAJ1348189.1"/>
    <property type="molecule type" value="Genomic_DNA"/>
</dbReference>
<organism evidence="1 2">
    <name type="scientific">Parelaphostrongylus tenuis</name>
    <name type="common">Meningeal worm</name>
    <dbReference type="NCBI Taxonomy" id="148309"/>
    <lineage>
        <taxon>Eukaryota</taxon>
        <taxon>Metazoa</taxon>
        <taxon>Ecdysozoa</taxon>
        <taxon>Nematoda</taxon>
        <taxon>Chromadorea</taxon>
        <taxon>Rhabditida</taxon>
        <taxon>Rhabditina</taxon>
        <taxon>Rhabditomorpha</taxon>
        <taxon>Strongyloidea</taxon>
        <taxon>Metastrongylidae</taxon>
        <taxon>Parelaphostrongylus</taxon>
    </lineage>
</organism>
<proteinExistence type="predicted"/>
<reference evidence="1" key="1">
    <citation type="submission" date="2021-06" db="EMBL/GenBank/DDBJ databases">
        <title>Parelaphostrongylus tenuis whole genome reference sequence.</title>
        <authorList>
            <person name="Garwood T.J."/>
            <person name="Larsen P.A."/>
            <person name="Fountain-Jones N.M."/>
            <person name="Garbe J.R."/>
            <person name="Macchietto M.G."/>
            <person name="Kania S.A."/>
            <person name="Gerhold R.W."/>
            <person name="Richards J.E."/>
            <person name="Wolf T.M."/>
        </authorList>
    </citation>
    <scope>NUCLEOTIDE SEQUENCE</scope>
    <source>
        <strain evidence="1">MNPRO001-30</strain>
        <tissue evidence="1">Meninges</tissue>
    </source>
</reference>
<gene>
    <name evidence="1" type="ORF">KIN20_003437</name>
</gene>
<evidence type="ECO:0000313" key="1">
    <source>
        <dbReference type="EMBL" id="KAJ1348189.1"/>
    </source>
</evidence>
<protein>
    <submittedName>
        <fullName evidence="1">Uncharacterized protein</fullName>
    </submittedName>
</protein>
<keyword evidence="2" id="KW-1185">Reference proteome</keyword>
<dbReference type="AlphaFoldDB" id="A0AAD5QG22"/>